<evidence type="ECO:0000256" key="1">
    <source>
        <dbReference type="SAM" id="Phobius"/>
    </source>
</evidence>
<name>K9J124_DESRO</name>
<evidence type="ECO:0000313" key="2">
    <source>
        <dbReference type="EMBL" id="JAA50346.1"/>
    </source>
</evidence>
<keyword evidence="1" id="KW-1133">Transmembrane helix</keyword>
<keyword evidence="1" id="KW-0472">Membrane</keyword>
<keyword evidence="1" id="KW-0812">Transmembrane</keyword>
<dbReference type="AlphaFoldDB" id="K9J124"/>
<feature type="transmembrane region" description="Helical" evidence="1">
    <location>
        <begin position="51"/>
        <end position="74"/>
    </location>
</feature>
<reference evidence="2" key="1">
    <citation type="submission" date="2012-11" db="EMBL/GenBank/DDBJ databases">
        <title>The Vampirome: Transcriptome and Proteome Analysis of the Submandibular and Accessory Glands of the Vampire Bat and Vector of Human Rabies, Desmodus rotundus.</title>
        <authorList>
            <person name="Francischetti I.M.B."/>
            <person name="Assumpcao T.C.F."/>
            <person name="Ma D."/>
            <person name="Vicente E.C."/>
            <person name="Ribeiro J.M.C."/>
        </authorList>
    </citation>
    <scope>NUCLEOTIDE SEQUENCE</scope>
    <source>
        <tissue evidence="2">Salivary gland</tissue>
    </source>
</reference>
<protein>
    <submittedName>
        <fullName evidence="2">Uncharacterized protein</fullName>
    </submittedName>
</protein>
<dbReference type="EMBL" id="GABZ01003179">
    <property type="protein sequence ID" value="JAA50346.1"/>
    <property type="molecule type" value="mRNA"/>
</dbReference>
<feature type="non-terminal residue" evidence="2">
    <location>
        <position position="1"/>
    </location>
</feature>
<accession>K9J124</accession>
<proteinExistence type="evidence at transcript level"/>
<organism evidence="2">
    <name type="scientific">Desmodus rotundus</name>
    <name type="common">Vampire bat</name>
    <dbReference type="NCBI Taxonomy" id="9430"/>
    <lineage>
        <taxon>Eukaryota</taxon>
        <taxon>Metazoa</taxon>
        <taxon>Chordata</taxon>
        <taxon>Craniata</taxon>
        <taxon>Vertebrata</taxon>
        <taxon>Euteleostomi</taxon>
        <taxon>Mammalia</taxon>
        <taxon>Eutheria</taxon>
        <taxon>Laurasiatheria</taxon>
        <taxon>Chiroptera</taxon>
        <taxon>Yangochiroptera</taxon>
        <taxon>Phyllostomidae</taxon>
        <taxon>Desmodontinae</taxon>
        <taxon>Desmodus</taxon>
    </lineage>
</organism>
<sequence length="76" mass="8936">PTLSISHCKSRCHNRENWLWAIWELSAPSLQFSCKSRTVLIKSLSIKTRRYLIIFQLISYLPQLLSYSLCFPLSTF</sequence>